<dbReference type="InterPro" id="IPR050407">
    <property type="entry name" value="Geranylgeranyl_reductase"/>
</dbReference>
<gene>
    <name evidence="5" type="ORF">CDO51_08555</name>
</gene>
<evidence type="ECO:0000313" key="6">
    <source>
        <dbReference type="Proteomes" id="UP000214588"/>
    </source>
</evidence>
<dbReference type="EMBL" id="NIQC01000018">
    <property type="protein sequence ID" value="OWZ83432.1"/>
    <property type="molecule type" value="Genomic_DNA"/>
</dbReference>
<name>A0A226BXD1_9FIRM</name>
<dbReference type="Pfam" id="PF22578">
    <property type="entry name" value="GGR_cat"/>
    <property type="match status" value="1"/>
</dbReference>
<dbReference type="Gene3D" id="3.50.50.60">
    <property type="entry name" value="FAD/NAD(P)-binding domain"/>
    <property type="match status" value="1"/>
</dbReference>
<dbReference type="PANTHER" id="PTHR42685">
    <property type="entry name" value="GERANYLGERANYL DIPHOSPHATE REDUCTASE"/>
    <property type="match status" value="1"/>
</dbReference>
<dbReference type="Pfam" id="PF00890">
    <property type="entry name" value="FAD_binding_2"/>
    <property type="match status" value="1"/>
</dbReference>
<dbReference type="RefSeq" id="WP_089023862.1">
    <property type="nucleotide sequence ID" value="NZ_NIQC01000018.1"/>
</dbReference>
<protein>
    <submittedName>
        <fullName evidence="5">Geranylgeranyl reductase</fullName>
    </submittedName>
</protein>
<dbReference type="PRINTS" id="PR00420">
    <property type="entry name" value="RNGMNOXGNASE"/>
</dbReference>
<accession>A0A226BXD1</accession>
<sequence length="369" mass="41739">MVDIAIIGGGPAGLSAAISSRNKGLNVTLFEKTEIGSNLKCAEGFYDSLKMLGKPCAGVLNKVDRLHLELNQSYKLDASDMNLWMIDRATWQKTLKEIAINKGVKIFENTIISAKQLINLKEKYDWVIDCTGVPSVTSLAYNFNKEYQKDWAYAHQVTVSGNFSSLLGELKVGVNSNFIGYYWIFPKTSSKANIGLGLFPQNRKYPENLQTNLKEEVNQILKREGLSDVNITKRNGGLIPTRPLDKLVYDNILLAGDSGGFSSPLHGEGIDLAILSGREAVDTILEKDTSNYHSRLQKLFGAKFNLERRILKLWEHIGFENLDLLLKIIIKKDSISEIPRLFKYRSILFEEYDNLTNFYNGFFYGRWKN</sequence>
<dbReference type="AlphaFoldDB" id="A0A226BXD1"/>
<evidence type="ECO:0000259" key="3">
    <source>
        <dbReference type="Pfam" id="PF00890"/>
    </source>
</evidence>
<evidence type="ECO:0000256" key="1">
    <source>
        <dbReference type="ARBA" id="ARBA00022630"/>
    </source>
</evidence>
<dbReference type="OrthoDB" id="9806565at2"/>
<evidence type="ECO:0000256" key="2">
    <source>
        <dbReference type="ARBA" id="ARBA00023002"/>
    </source>
</evidence>
<proteinExistence type="predicted"/>
<evidence type="ECO:0000259" key="4">
    <source>
        <dbReference type="Pfam" id="PF22578"/>
    </source>
</evidence>
<dbReference type="GO" id="GO:0016491">
    <property type="term" value="F:oxidoreductase activity"/>
    <property type="evidence" value="ECO:0007669"/>
    <property type="project" value="UniProtKB-KW"/>
</dbReference>
<dbReference type="SUPFAM" id="SSF51905">
    <property type="entry name" value="FAD/NAD(P)-binding domain"/>
    <property type="match status" value="1"/>
</dbReference>
<dbReference type="PANTHER" id="PTHR42685:SF22">
    <property type="entry name" value="CONDITIONED MEDIUM FACTOR RECEPTOR 1"/>
    <property type="match status" value="1"/>
</dbReference>
<keyword evidence="6" id="KW-1185">Reference proteome</keyword>
<dbReference type="InterPro" id="IPR003953">
    <property type="entry name" value="FAD-dep_OxRdtase_2_FAD-bd"/>
</dbReference>
<reference evidence="5 6" key="1">
    <citation type="submission" date="2017-06" db="EMBL/GenBank/DDBJ databases">
        <title>Draft Genome Sequence of Natranaerobius trueperi halophilic, alkalithermophilic bacteria from soda lakes.</title>
        <authorList>
            <person name="Zhao B."/>
        </authorList>
    </citation>
    <scope>NUCLEOTIDE SEQUENCE [LARGE SCALE GENOMIC DNA]</scope>
    <source>
        <strain evidence="5 6">DSM 18760</strain>
    </source>
</reference>
<dbReference type="Proteomes" id="UP000214588">
    <property type="component" value="Unassembled WGS sequence"/>
</dbReference>
<organism evidence="5 6">
    <name type="scientific">Natranaerobius trueperi</name>
    <dbReference type="NCBI Taxonomy" id="759412"/>
    <lineage>
        <taxon>Bacteria</taxon>
        <taxon>Bacillati</taxon>
        <taxon>Bacillota</taxon>
        <taxon>Clostridia</taxon>
        <taxon>Natranaerobiales</taxon>
        <taxon>Natranaerobiaceae</taxon>
        <taxon>Natranaerobius</taxon>
    </lineage>
</organism>
<feature type="domain" description="Digeranylgeranylglycerophospholipid reductase catalytic" evidence="4">
    <location>
        <begin position="179"/>
        <end position="220"/>
    </location>
</feature>
<keyword evidence="1" id="KW-0285">Flavoprotein</keyword>
<dbReference type="InterPro" id="IPR054715">
    <property type="entry name" value="GGR_cat"/>
</dbReference>
<feature type="domain" description="FAD-dependent oxidoreductase 2 FAD-binding" evidence="3">
    <location>
        <begin position="3"/>
        <end position="49"/>
    </location>
</feature>
<evidence type="ECO:0000313" key="5">
    <source>
        <dbReference type="EMBL" id="OWZ83432.1"/>
    </source>
</evidence>
<dbReference type="InterPro" id="IPR036188">
    <property type="entry name" value="FAD/NAD-bd_sf"/>
</dbReference>
<comment type="caution">
    <text evidence="5">The sequence shown here is derived from an EMBL/GenBank/DDBJ whole genome shotgun (WGS) entry which is preliminary data.</text>
</comment>
<keyword evidence="2" id="KW-0560">Oxidoreductase</keyword>